<name>A0A4V3D6W8_9GAMM</name>
<evidence type="ECO:0000259" key="8">
    <source>
        <dbReference type="Pfam" id="PF01182"/>
    </source>
</evidence>
<evidence type="ECO:0000256" key="5">
    <source>
        <dbReference type="ARBA" id="ARBA00013198"/>
    </source>
</evidence>
<comment type="function">
    <text evidence="2 7">Hydrolysis of 6-phosphogluconolactone to 6-phosphogluconate.</text>
</comment>
<dbReference type="Pfam" id="PF01182">
    <property type="entry name" value="Glucosamine_iso"/>
    <property type="match status" value="1"/>
</dbReference>
<evidence type="ECO:0000256" key="7">
    <source>
        <dbReference type="RuleBase" id="RU365095"/>
    </source>
</evidence>
<evidence type="ECO:0000256" key="2">
    <source>
        <dbReference type="ARBA" id="ARBA00002681"/>
    </source>
</evidence>
<evidence type="ECO:0000256" key="1">
    <source>
        <dbReference type="ARBA" id="ARBA00000832"/>
    </source>
</evidence>
<sequence length="232" mass="25572">MKLTEQSFADSAVMYATAADTVAKNLQEAVRERGKAVFAVSGGKTPAPLFQLLSQMSLPWHLITVILVDERFVPDDHADSNAALVKQNLLQHEAKGATFLPMFLAGMDAEQCARHFDDQLRELGGIVDVAVLGMGDDGHTASWFPDCAQIHALIDPLNPRFCAVSEPTKAPHKRLTLTLPALLKSRLLALLITGENKKTVYREARQFAEPIEALPIRALLHQHRVPVHIFRA</sequence>
<dbReference type="OrthoDB" id="9810967at2"/>
<comment type="similarity">
    <text evidence="4 7">Belongs to the glucosamine/galactosamine-6-phosphate isomerase family. 6-phosphogluconolactonase subfamily.</text>
</comment>
<dbReference type="InterPro" id="IPR039104">
    <property type="entry name" value="6PGL"/>
</dbReference>
<evidence type="ECO:0000313" key="10">
    <source>
        <dbReference type="Proteomes" id="UP000295375"/>
    </source>
</evidence>
<dbReference type="SUPFAM" id="SSF100950">
    <property type="entry name" value="NagB/RpiA/CoA transferase-like"/>
    <property type="match status" value="1"/>
</dbReference>
<dbReference type="GO" id="GO:0017057">
    <property type="term" value="F:6-phosphogluconolactonase activity"/>
    <property type="evidence" value="ECO:0007669"/>
    <property type="project" value="UniProtKB-UniRule"/>
</dbReference>
<dbReference type="PANTHER" id="PTHR11054">
    <property type="entry name" value="6-PHOSPHOGLUCONOLACTONASE"/>
    <property type="match status" value="1"/>
</dbReference>
<evidence type="ECO:0000256" key="6">
    <source>
        <dbReference type="ARBA" id="ARBA00020337"/>
    </source>
</evidence>
<dbReference type="CDD" id="cd01400">
    <property type="entry name" value="6PGL"/>
    <property type="match status" value="1"/>
</dbReference>
<protein>
    <recommendedName>
        <fullName evidence="6 7">6-phosphogluconolactonase</fullName>
        <shortName evidence="7">6PGL</shortName>
        <ecNumber evidence="5 7">3.1.1.31</ecNumber>
    </recommendedName>
</protein>
<dbReference type="InterPro" id="IPR006148">
    <property type="entry name" value="Glc/Gal-6P_isomerase"/>
</dbReference>
<evidence type="ECO:0000256" key="3">
    <source>
        <dbReference type="ARBA" id="ARBA00004961"/>
    </source>
</evidence>
<organism evidence="9 10">
    <name type="scientific">Permianibacter aggregans</name>
    <dbReference type="NCBI Taxonomy" id="1510150"/>
    <lineage>
        <taxon>Bacteria</taxon>
        <taxon>Pseudomonadati</taxon>
        <taxon>Pseudomonadota</taxon>
        <taxon>Gammaproteobacteria</taxon>
        <taxon>Pseudomonadales</taxon>
        <taxon>Pseudomonadaceae</taxon>
        <taxon>Permianibacter</taxon>
    </lineage>
</organism>
<proteinExistence type="inferred from homology"/>
<dbReference type="Gene3D" id="3.40.50.1360">
    <property type="match status" value="1"/>
</dbReference>
<dbReference type="UniPathway" id="UPA00115">
    <property type="reaction ID" value="UER00409"/>
</dbReference>
<dbReference type="RefSeq" id="WP_133592610.1">
    <property type="nucleotide sequence ID" value="NZ_CP037953.1"/>
</dbReference>
<dbReference type="InterPro" id="IPR037171">
    <property type="entry name" value="NagB/RpiA_transferase-like"/>
</dbReference>
<dbReference type="GO" id="GO:0006098">
    <property type="term" value="P:pentose-phosphate shunt"/>
    <property type="evidence" value="ECO:0007669"/>
    <property type="project" value="UniProtKB-UniPathway"/>
</dbReference>
<evidence type="ECO:0000313" key="9">
    <source>
        <dbReference type="EMBL" id="TDQ45557.1"/>
    </source>
</evidence>
<dbReference type="Proteomes" id="UP000295375">
    <property type="component" value="Unassembled WGS sequence"/>
</dbReference>
<reference evidence="9 10" key="1">
    <citation type="submission" date="2019-03" db="EMBL/GenBank/DDBJ databases">
        <title>Genomic Encyclopedia of Type Strains, Phase IV (KMG-IV): sequencing the most valuable type-strain genomes for metagenomic binning, comparative biology and taxonomic classification.</title>
        <authorList>
            <person name="Goeker M."/>
        </authorList>
    </citation>
    <scope>NUCLEOTIDE SEQUENCE [LARGE SCALE GENOMIC DNA]</scope>
    <source>
        <strain evidence="9 10">DSM 103792</strain>
    </source>
</reference>
<evidence type="ECO:0000256" key="4">
    <source>
        <dbReference type="ARBA" id="ARBA00010662"/>
    </source>
</evidence>
<dbReference type="GO" id="GO:0005975">
    <property type="term" value="P:carbohydrate metabolic process"/>
    <property type="evidence" value="ECO:0007669"/>
    <property type="project" value="UniProtKB-UniRule"/>
</dbReference>
<dbReference type="EMBL" id="SNYM01000019">
    <property type="protein sequence ID" value="TDQ45557.1"/>
    <property type="molecule type" value="Genomic_DNA"/>
</dbReference>
<accession>A0A4V3D6W8</accession>
<keyword evidence="7" id="KW-0378">Hydrolase</keyword>
<comment type="caution">
    <text evidence="9">The sequence shown here is derived from an EMBL/GenBank/DDBJ whole genome shotgun (WGS) entry which is preliminary data.</text>
</comment>
<feature type="domain" description="Glucosamine/galactosamine-6-phosphate isomerase" evidence="8">
    <location>
        <begin position="10"/>
        <end position="222"/>
    </location>
</feature>
<dbReference type="NCBIfam" id="TIGR01198">
    <property type="entry name" value="pgl"/>
    <property type="match status" value="1"/>
</dbReference>
<comment type="pathway">
    <text evidence="3 7">Carbohydrate degradation; pentose phosphate pathway; D-ribulose 5-phosphate from D-glucose 6-phosphate (oxidative stage): step 2/3.</text>
</comment>
<comment type="catalytic activity">
    <reaction evidence="1 7">
        <text>6-phospho-D-glucono-1,5-lactone + H2O = 6-phospho-D-gluconate + H(+)</text>
        <dbReference type="Rhea" id="RHEA:12556"/>
        <dbReference type="ChEBI" id="CHEBI:15377"/>
        <dbReference type="ChEBI" id="CHEBI:15378"/>
        <dbReference type="ChEBI" id="CHEBI:57955"/>
        <dbReference type="ChEBI" id="CHEBI:58759"/>
        <dbReference type="EC" id="3.1.1.31"/>
    </reaction>
</comment>
<dbReference type="EC" id="3.1.1.31" evidence="5 7"/>
<keyword evidence="10" id="KW-1185">Reference proteome</keyword>
<dbReference type="PANTHER" id="PTHR11054:SF0">
    <property type="entry name" value="6-PHOSPHOGLUCONOLACTONASE"/>
    <property type="match status" value="1"/>
</dbReference>
<dbReference type="InterPro" id="IPR005900">
    <property type="entry name" value="6-phosphogluconolactonase_DevB"/>
</dbReference>
<gene>
    <name evidence="7" type="primary">pgl</name>
    <name evidence="9" type="ORF">EV696_11925</name>
</gene>
<dbReference type="AlphaFoldDB" id="A0A4V3D6W8"/>